<evidence type="ECO:0000313" key="2">
    <source>
        <dbReference type="Proteomes" id="UP001353858"/>
    </source>
</evidence>
<evidence type="ECO:0000313" key="1">
    <source>
        <dbReference type="EMBL" id="KAK4876203.1"/>
    </source>
</evidence>
<comment type="caution">
    <text evidence="1">The sequence shown here is derived from an EMBL/GenBank/DDBJ whole genome shotgun (WGS) entry which is preliminary data.</text>
</comment>
<dbReference type="Proteomes" id="UP001353858">
    <property type="component" value="Unassembled WGS sequence"/>
</dbReference>
<feature type="non-terminal residue" evidence="1">
    <location>
        <position position="1"/>
    </location>
</feature>
<accession>A0AAN7P5N2</accession>
<proteinExistence type="predicted"/>
<sequence>KTELQKAEMLRLFGEQTYDDDGNTIISEYEKLCLEHLESARNELTAHQEQVLKYQSDFIIALQRHLHAKKDINEKFNDFCQKNYHVLVPNLDNVSVSHEIDEGVDISCTAEDDVPSLILEDGPAPVLYHKLQKSMKQDIRKIKLTRERNLKMKGFK</sequence>
<dbReference type="EMBL" id="JARPUR010000005">
    <property type="protein sequence ID" value="KAK4876203.1"/>
    <property type="molecule type" value="Genomic_DNA"/>
</dbReference>
<name>A0AAN7P5N2_9COLE</name>
<dbReference type="AlphaFoldDB" id="A0AAN7P5N2"/>
<gene>
    <name evidence="1" type="ORF">RN001_012625</name>
</gene>
<organism evidence="1 2">
    <name type="scientific">Aquatica leii</name>
    <dbReference type="NCBI Taxonomy" id="1421715"/>
    <lineage>
        <taxon>Eukaryota</taxon>
        <taxon>Metazoa</taxon>
        <taxon>Ecdysozoa</taxon>
        <taxon>Arthropoda</taxon>
        <taxon>Hexapoda</taxon>
        <taxon>Insecta</taxon>
        <taxon>Pterygota</taxon>
        <taxon>Neoptera</taxon>
        <taxon>Endopterygota</taxon>
        <taxon>Coleoptera</taxon>
        <taxon>Polyphaga</taxon>
        <taxon>Elateriformia</taxon>
        <taxon>Elateroidea</taxon>
        <taxon>Lampyridae</taxon>
        <taxon>Luciolinae</taxon>
        <taxon>Aquatica</taxon>
    </lineage>
</organism>
<keyword evidence="2" id="KW-1185">Reference proteome</keyword>
<reference evidence="2" key="1">
    <citation type="submission" date="2023-01" db="EMBL/GenBank/DDBJ databases">
        <title>Key to firefly adult light organ development and bioluminescence: homeobox transcription factors regulate luciferase expression and transportation to peroxisome.</title>
        <authorList>
            <person name="Fu X."/>
        </authorList>
    </citation>
    <scope>NUCLEOTIDE SEQUENCE [LARGE SCALE GENOMIC DNA]</scope>
</reference>
<protein>
    <submittedName>
        <fullName evidence="1">Uncharacterized protein</fullName>
    </submittedName>
</protein>